<gene>
    <name evidence="1" type="ordered locus">Sbal195_1737</name>
</gene>
<reference evidence="1 2" key="1">
    <citation type="submission" date="2007-11" db="EMBL/GenBank/DDBJ databases">
        <title>Complete sequence of chromosome of Shewanella baltica OS195.</title>
        <authorList>
            <consortium name="US DOE Joint Genome Institute"/>
            <person name="Copeland A."/>
            <person name="Lucas S."/>
            <person name="Lapidus A."/>
            <person name="Barry K."/>
            <person name="Glavina del Rio T."/>
            <person name="Dalin E."/>
            <person name="Tice H."/>
            <person name="Pitluck S."/>
            <person name="Chain P."/>
            <person name="Malfatti S."/>
            <person name="Shin M."/>
            <person name="Vergez L."/>
            <person name="Schmutz J."/>
            <person name="Larimer F."/>
            <person name="Land M."/>
            <person name="Hauser L."/>
            <person name="Kyrpides N."/>
            <person name="Kim E."/>
            <person name="Brettar I."/>
            <person name="Rodrigues J."/>
            <person name="Konstantinidis K."/>
            <person name="Klappenbach J."/>
            <person name="Hofle M."/>
            <person name="Tiedje J."/>
            <person name="Richardson P."/>
        </authorList>
    </citation>
    <scope>NUCLEOTIDE SEQUENCE [LARGE SCALE GENOMIC DNA]</scope>
    <source>
        <strain evidence="1 2">OS195</strain>
    </source>
</reference>
<dbReference type="HOGENOM" id="CLU_3348555_0_0_6"/>
<dbReference type="Proteomes" id="UP000000770">
    <property type="component" value="Chromosome"/>
</dbReference>
<name>A9KXH0_SHEB9</name>
<proteinExistence type="predicted"/>
<evidence type="ECO:0000313" key="2">
    <source>
        <dbReference type="Proteomes" id="UP000000770"/>
    </source>
</evidence>
<dbReference type="KEGG" id="sbn:Sbal195_1737"/>
<sequence>MWSCPQWQLGHLQFIGLIRPQGLVMINNPSQPVRMSG</sequence>
<dbReference type="EMBL" id="CP000891">
    <property type="protein sequence ID" value="ABX48909.1"/>
    <property type="molecule type" value="Genomic_DNA"/>
</dbReference>
<organism evidence="1 2">
    <name type="scientific">Shewanella baltica (strain OS195)</name>
    <dbReference type="NCBI Taxonomy" id="399599"/>
    <lineage>
        <taxon>Bacteria</taxon>
        <taxon>Pseudomonadati</taxon>
        <taxon>Pseudomonadota</taxon>
        <taxon>Gammaproteobacteria</taxon>
        <taxon>Alteromonadales</taxon>
        <taxon>Shewanellaceae</taxon>
        <taxon>Shewanella</taxon>
    </lineage>
</organism>
<evidence type="ECO:0000313" key="1">
    <source>
        <dbReference type="EMBL" id="ABX48909.1"/>
    </source>
</evidence>
<dbReference type="AlphaFoldDB" id="A9KXH0"/>
<protein>
    <submittedName>
        <fullName evidence="1">Transposase, IS91 family, putative</fullName>
    </submittedName>
</protein>
<accession>A9KXH0</accession>